<reference evidence="3" key="1">
    <citation type="submission" date="2016-10" db="EMBL/GenBank/DDBJ databases">
        <authorList>
            <person name="Varghese N."/>
            <person name="Submissions S."/>
        </authorList>
    </citation>
    <scope>NUCLEOTIDE SEQUENCE [LARGE SCALE GENOMIC DNA]</scope>
    <source>
        <strain evidence="3">DSM 45843</strain>
    </source>
</reference>
<evidence type="ECO:0000313" key="2">
    <source>
        <dbReference type="EMBL" id="SDO39651.1"/>
    </source>
</evidence>
<feature type="domain" description="Glyoxalase-like" evidence="1">
    <location>
        <begin position="12"/>
        <end position="118"/>
    </location>
</feature>
<dbReference type="PANTHER" id="PTHR35908">
    <property type="entry name" value="HYPOTHETICAL FUSION PROTEIN"/>
    <property type="match status" value="1"/>
</dbReference>
<proteinExistence type="predicted"/>
<dbReference type="AlphaFoldDB" id="A0A1H0J8J2"/>
<organism evidence="2 3">
    <name type="scientific">Klenkia soli</name>
    <dbReference type="NCBI Taxonomy" id="1052260"/>
    <lineage>
        <taxon>Bacteria</taxon>
        <taxon>Bacillati</taxon>
        <taxon>Actinomycetota</taxon>
        <taxon>Actinomycetes</taxon>
        <taxon>Geodermatophilales</taxon>
        <taxon>Geodermatophilaceae</taxon>
        <taxon>Klenkia</taxon>
    </lineage>
</organism>
<name>A0A1H0J8J2_9ACTN</name>
<sequence length="131" mass="14080">MAGVIGQLHSYVVDAPDAHALATFYADLLGMQVHGSPGDRWVTVTGQGYRLAFQQAPDLQPPDWPDPARPQQAHLDVRVADIDIAEPAVLALGARRLPGAGGDFRVYADPVGHPFCLVWDAPLPPPTEEQP</sequence>
<dbReference type="Gene3D" id="3.10.180.10">
    <property type="entry name" value="2,3-Dihydroxybiphenyl 1,2-Dioxygenase, domain 1"/>
    <property type="match status" value="1"/>
</dbReference>
<dbReference type="EMBL" id="FNIR01000005">
    <property type="protein sequence ID" value="SDO39651.1"/>
    <property type="molecule type" value="Genomic_DNA"/>
</dbReference>
<dbReference type="SUPFAM" id="SSF54593">
    <property type="entry name" value="Glyoxalase/Bleomycin resistance protein/Dihydroxybiphenyl dioxygenase"/>
    <property type="match status" value="1"/>
</dbReference>
<dbReference type="InterPro" id="IPR041581">
    <property type="entry name" value="Glyoxalase_6"/>
</dbReference>
<keyword evidence="3" id="KW-1185">Reference proteome</keyword>
<dbReference type="CDD" id="cd06587">
    <property type="entry name" value="VOC"/>
    <property type="match status" value="1"/>
</dbReference>
<protein>
    <recommendedName>
        <fullName evidence="1">Glyoxalase-like domain-containing protein</fullName>
    </recommendedName>
</protein>
<dbReference type="InterPro" id="IPR029068">
    <property type="entry name" value="Glyas_Bleomycin-R_OHBP_Dase"/>
</dbReference>
<dbReference type="PANTHER" id="PTHR35908:SF1">
    <property type="entry name" value="CONSERVED PROTEIN"/>
    <property type="match status" value="1"/>
</dbReference>
<accession>A0A1H0J8J2</accession>
<evidence type="ECO:0000313" key="3">
    <source>
        <dbReference type="Proteomes" id="UP000199088"/>
    </source>
</evidence>
<gene>
    <name evidence="2" type="ORF">SAMN05660199_01890</name>
</gene>
<dbReference type="OrthoDB" id="1645442at2"/>
<dbReference type="STRING" id="1052260.SAMN05660199_01890"/>
<evidence type="ECO:0000259" key="1">
    <source>
        <dbReference type="Pfam" id="PF18029"/>
    </source>
</evidence>
<dbReference type="Pfam" id="PF18029">
    <property type="entry name" value="Glyoxalase_6"/>
    <property type="match status" value="1"/>
</dbReference>
<dbReference type="Proteomes" id="UP000199088">
    <property type="component" value="Unassembled WGS sequence"/>
</dbReference>